<feature type="compositionally biased region" description="Basic residues" evidence="1">
    <location>
        <begin position="405"/>
        <end position="415"/>
    </location>
</feature>
<keyword evidence="3" id="KW-1185">Reference proteome</keyword>
<dbReference type="Proteomes" id="UP000070501">
    <property type="component" value="Unassembled WGS sequence"/>
</dbReference>
<feature type="compositionally biased region" description="Polar residues" evidence="1">
    <location>
        <begin position="303"/>
        <end position="342"/>
    </location>
</feature>
<protein>
    <submittedName>
        <fullName evidence="2">Uncharacterized protein</fullName>
    </submittedName>
</protein>
<evidence type="ECO:0000256" key="1">
    <source>
        <dbReference type="SAM" id="MobiDB-lite"/>
    </source>
</evidence>
<evidence type="ECO:0000313" key="3">
    <source>
        <dbReference type="Proteomes" id="UP000070501"/>
    </source>
</evidence>
<accession>A0A136JF32</accession>
<reference evidence="3" key="1">
    <citation type="submission" date="2016-02" db="EMBL/GenBank/DDBJ databases">
        <title>Draft genome sequence of Microdochium bolleyi, a fungal endophyte of beachgrass.</title>
        <authorList>
            <consortium name="DOE Joint Genome Institute"/>
            <person name="David A.S."/>
            <person name="May G."/>
            <person name="Haridas S."/>
            <person name="Lim J."/>
            <person name="Wang M."/>
            <person name="Labutti K."/>
            <person name="Lipzen A."/>
            <person name="Barry K."/>
            <person name="Grigoriev I.V."/>
        </authorList>
    </citation>
    <scope>NUCLEOTIDE SEQUENCE [LARGE SCALE GENOMIC DNA]</scope>
    <source>
        <strain evidence="3">J235TASD1</strain>
    </source>
</reference>
<feature type="region of interest" description="Disordered" evidence="1">
    <location>
        <begin position="84"/>
        <end position="501"/>
    </location>
</feature>
<dbReference type="PANTHER" id="PTHR42023">
    <property type="entry name" value="BHLH DOMAIN-CONTAINING PROTEIN"/>
    <property type="match status" value="1"/>
</dbReference>
<feature type="region of interest" description="Disordered" evidence="1">
    <location>
        <begin position="1"/>
        <end position="71"/>
    </location>
</feature>
<feature type="compositionally biased region" description="Low complexity" evidence="1">
    <location>
        <begin position="416"/>
        <end position="440"/>
    </location>
</feature>
<dbReference type="EMBL" id="KQ964246">
    <property type="protein sequence ID" value="KXJ95736.1"/>
    <property type="molecule type" value="Genomic_DNA"/>
</dbReference>
<feature type="compositionally biased region" description="Low complexity" evidence="1">
    <location>
        <begin position="8"/>
        <end position="17"/>
    </location>
</feature>
<gene>
    <name evidence="2" type="ORF">Micbo1qcDRAFT_157791</name>
</gene>
<dbReference type="PANTHER" id="PTHR42023:SF1">
    <property type="entry name" value="BHLH DOMAIN-CONTAINING PROTEIN"/>
    <property type="match status" value="1"/>
</dbReference>
<feature type="compositionally biased region" description="Polar residues" evidence="1">
    <location>
        <begin position="120"/>
        <end position="132"/>
    </location>
</feature>
<evidence type="ECO:0000313" key="2">
    <source>
        <dbReference type="EMBL" id="KXJ95736.1"/>
    </source>
</evidence>
<dbReference type="OrthoDB" id="4507572at2759"/>
<feature type="compositionally biased region" description="Low complexity" evidence="1">
    <location>
        <begin position="371"/>
        <end position="386"/>
    </location>
</feature>
<dbReference type="STRING" id="196109.A0A136JF32"/>
<proteinExistence type="predicted"/>
<feature type="compositionally biased region" description="Basic and acidic residues" evidence="1">
    <location>
        <begin position="151"/>
        <end position="195"/>
    </location>
</feature>
<feature type="compositionally biased region" description="Basic residues" evidence="1">
    <location>
        <begin position="32"/>
        <end position="44"/>
    </location>
</feature>
<dbReference type="InParanoid" id="A0A136JF32"/>
<name>A0A136JF32_9PEZI</name>
<dbReference type="AlphaFoldDB" id="A0A136JF32"/>
<sequence length="662" mass="72546">MLNPWSNRGRPARGPAPMRHPQSGPTDLQQHQHQHQHQQRQQQHRRPDSLGISSPYGRPASSIYSQPSPEAAVFAAQQLRHDAGYRDPLEISPPSSPDIASSRNRHARDVSPIDEPDDMTQVTASGYGAQQQRDAEAARSNIPTMRRERRKNSDAARQALREKASQERIHQQRPHDHNVRWDPRTGEPTGLDKGRKSQVNPQAYASDLARRENYSSPPRSGQPPPQQQPSPVGQRVSRRAPSAEPENPQSRPAWQGGSGRMAIADPIRESRNAAPLVMPPRNTNRPHPGYGAPPARGNGVLSPVQSMGSSGRSTPTMATSPASKGWPSTTRSPSNQAPNSQYPSPPPERHRPPPAISTPSEHAPPSPAQPRQPQHQSQQPAAMQPQTLAPDVRDTLNVPSADKAIKRKPAGHHARPSWSSSIYSTPSQPQTPVAPTAAAPESYSPQPALQAHATFDADTRGQGESAAPLRQVEPAGQSVLDRKRPMVAGYEGQGPRSPVIDNVVRINMSSPYQREAANAGDGKPANKALKKQGLFNGASNDSVTSFSSEFKLLPPAPPEDEAKDRVAQLNAKLSALGNRRININTAIKQMTELMPTDHVLASDAVVRKREAEKRKVEALKLELAEVDRESYEIGLKLHRAYKRLDRDAEYEPTTLWVRRVTN</sequence>
<organism evidence="2 3">
    <name type="scientific">Microdochium bolleyi</name>
    <dbReference type="NCBI Taxonomy" id="196109"/>
    <lineage>
        <taxon>Eukaryota</taxon>
        <taxon>Fungi</taxon>
        <taxon>Dikarya</taxon>
        <taxon>Ascomycota</taxon>
        <taxon>Pezizomycotina</taxon>
        <taxon>Sordariomycetes</taxon>
        <taxon>Xylariomycetidae</taxon>
        <taxon>Xylariales</taxon>
        <taxon>Microdochiaceae</taxon>
        <taxon>Microdochium</taxon>
    </lineage>
</organism>